<dbReference type="InterPro" id="IPR012337">
    <property type="entry name" value="RNaseH-like_sf"/>
</dbReference>
<dbReference type="InterPro" id="IPR057670">
    <property type="entry name" value="SH3_retrovirus"/>
</dbReference>
<dbReference type="GO" id="GO:0015074">
    <property type="term" value="P:DNA integration"/>
    <property type="evidence" value="ECO:0007669"/>
    <property type="project" value="InterPro"/>
</dbReference>
<reference evidence="5 6" key="1">
    <citation type="journal article" date="2018" name="PLoS Genet.">
        <title>Population sequencing reveals clonal diversity and ancestral inbreeding in the grapevine cultivar Chardonnay.</title>
        <authorList>
            <person name="Roach M.J."/>
            <person name="Johnson D.L."/>
            <person name="Bohlmann J."/>
            <person name="van Vuuren H.J."/>
            <person name="Jones S.J."/>
            <person name="Pretorius I.S."/>
            <person name="Schmidt S.A."/>
            <person name="Borneman A.R."/>
        </authorList>
    </citation>
    <scope>NUCLEOTIDE SEQUENCE [LARGE SCALE GENOMIC DNA]</scope>
    <source>
        <strain evidence="6">cv. Chardonnay</strain>
        <tissue evidence="5">Leaf</tissue>
    </source>
</reference>
<dbReference type="EMBL" id="QGNW01000315">
    <property type="protein sequence ID" value="RVW77295.1"/>
    <property type="molecule type" value="Genomic_DNA"/>
</dbReference>
<dbReference type="Gene3D" id="3.30.420.10">
    <property type="entry name" value="Ribonuclease H-like superfamily/Ribonuclease H"/>
    <property type="match status" value="1"/>
</dbReference>
<evidence type="ECO:0000313" key="5">
    <source>
        <dbReference type="EMBL" id="RVW77295.1"/>
    </source>
</evidence>
<evidence type="ECO:0000256" key="3">
    <source>
        <dbReference type="SAM" id="MobiDB-lite"/>
    </source>
</evidence>
<dbReference type="AlphaFoldDB" id="A0A438GYK6"/>
<evidence type="ECO:0000256" key="2">
    <source>
        <dbReference type="ARBA" id="ARBA00022801"/>
    </source>
</evidence>
<name>A0A438GYK6_VITVI</name>
<feature type="region of interest" description="Disordered" evidence="3">
    <location>
        <begin position="499"/>
        <end position="526"/>
    </location>
</feature>
<sequence>MWNYLHTVYNQDNSTRRFQLEYEMTNFTQGSLSIEEYFSGFQTLWTDYSDIVYANVPVAALSAVQAVHTTNKRDQFLMKLRPDFEIARSNLMNRHPKFCNYWKKQGHIISACPIRLERKQGTTYHASTGASSSIALPAASSVVPIPAPTALANPNTLTLEMDQVSKKMIAKGPKVGRLFPLHVSSSTIIPSFPLLSFASCSSLDLSFDCTSCKLGKSKVLPFSHSSSRASQCFDIIHSDVWGIAPIVSHAHYKYFVTFIDDFSCFTWVYFLRVKTEVFSVFKRFLALIETQFSANIKVLRSDSGGEYMSNEFQDFLQSKGIISQCSCPSTPQQNAERKNRHLLDVVRTLLLNSSVPPRFWCEALSTAVHLINRLPSPMLNHVSPFSKLFGHSPLYSDLRPFGCVCFVHLPTHERHKLTTQSVKCVFLGYDIPHKGYVCYDLYARRIRVSWNVIFFENQYFFPSHIEFPSASVSLLPSFSESPTIVEGFKPGFVYERRSRHESNSTSSMPPSNLDPTPDPAPASTTLCRSTRLSRPPDWYGFFSPVSLLATLSTISIPSCYKQTMEHGCWQNAMQAELQALEENHTWDIVPCPPTVKPIRSFLSIAASQSWQLHQMDVKNAFLHGDLQEEIYMKLSSGLEVHHRASGIFVNQHKYIQDLITLAGLEDTSSVDTPMEFDTSSAIFEVHLLVGYSFLSASLFNLLPIVMLIRVGVQIYVDLLRVGAEHHAMSTACSEIVWLRGLLEELGFPQTTSTPFHVDNTSAIQIATNPIFHERTKHIEVDCHSIRDTLESRVISLPHISSDLQVVDIFTKAWTRQRHQFLVGKLLLVDLPTSI</sequence>
<dbReference type="Pfam" id="PF00665">
    <property type="entry name" value="rve"/>
    <property type="match status" value="1"/>
</dbReference>
<dbReference type="GO" id="GO:0046872">
    <property type="term" value="F:metal ion binding"/>
    <property type="evidence" value="ECO:0007669"/>
    <property type="project" value="UniProtKB-KW"/>
</dbReference>
<dbReference type="Pfam" id="PF07727">
    <property type="entry name" value="RVT_2"/>
    <property type="match status" value="1"/>
</dbReference>
<dbReference type="PANTHER" id="PTHR42648:SF26">
    <property type="entry name" value="INTEGRASE CATALYTIC DOMAIN-CONTAINING PROTEIN"/>
    <property type="match status" value="1"/>
</dbReference>
<proteinExistence type="predicted"/>
<dbReference type="InterPro" id="IPR001584">
    <property type="entry name" value="Integrase_cat-core"/>
</dbReference>
<comment type="caution">
    <text evidence="5">The sequence shown here is derived from an EMBL/GenBank/DDBJ whole genome shotgun (WGS) entry which is preliminary data.</text>
</comment>
<dbReference type="CDD" id="cd09272">
    <property type="entry name" value="RNase_HI_RT_Ty1"/>
    <property type="match status" value="1"/>
</dbReference>
<dbReference type="InterPro" id="IPR036397">
    <property type="entry name" value="RNaseH_sf"/>
</dbReference>
<dbReference type="GO" id="GO:0016787">
    <property type="term" value="F:hydrolase activity"/>
    <property type="evidence" value="ECO:0007669"/>
    <property type="project" value="UniProtKB-KW"/>
</dbReference>
<dbReference type="GO" id="GO:0003676">
    <property type="term" value="F:nucleic acid binding"/>
    <property type="evidence" value="ECO:0007669"/>
    <property type="project" value="InterPro"/>
</dbReference>
<dbReference type="SUPFAM" id="SSF53098">
    <property type="entry name" value="Ribonuclease H-like"/>
    <property type="match status" value="1"/>
</dbReference>
<dbReference type="PANTHER" id="PTHR42648">
    <property type="entry name" value="TRANSPOSASE, PUTATIVE-RELATED"/>
    <property type="match status" value="1"/>
</dbReference>
<keyword evidence="2" id="KW-0378">Hydrolase</keyword>
<feature type="domain" description="Integrase catalytic" evidence="4">
    <location>
        <begin position="217"/>
        <end position="392"/>
    </location>
</feature>
<dbReference type="Pfam" id="PF25597">
    <property type="entry name" value="SH3_retrovirus"/>
    <property type="match status" value="1"/>
</dbReference>
<dbReference type="PROSITE" id="PS50994">
    <property type="entry name" value="INTEGRASE"/>
    <property type="match status" value="1"/>
</dbReference>
<evidence type="ECO:0000256" key="1">
    <source>
        <dbReference type="ARBA" id="ARBA00022723"/>
    </source>
</evidence>
<dbReference type="InterPro" id="IPR039537">
    <property type="entry name" value="Retrotran_Ty1/copia-like"/>
</dbReference>
<evidence type="ECO:0000313" key="6">
    <source>
        <dbReference type="Proteomes" id="UP000288805"/>
    </source>
</evidence>
<dbReference type="Proteomes" id="UP000288805">
    <property type="component" value="Unassembled WGS sequence"/>
</dbReference>
<accession>A0A438GYK6</accession>
<dbReference type="InterPro" id="IPR013103">
    <property type="entry name" value="RVT_2"/>
</dbReference>
<organism evidence="5 6">
    <name type="scientific">Vitis vinifera</name>
    <name type="common">Grape</name>
    <dbReference type="NCBI Taxonomy" id="29760"/>
    <lineage>
        <taxon>Eukaryota</taxon>
        <taxon>Viridiplantae</taxon>
        <taxon>Streptophyta</taxon>
        <taxon>Embryophyta</taxon>
        <taxon>Tracheophyta</taxon>
        <taxon>Spermatophyta</taxon>
        <taxon>Magnoliopsida</taxon>
        <taxon>eudicotyledons</taxon>
        <taxon>Gunneridae</taxon>
        <taxon>Pentapetalae</taxon>
        <taxon>rosids</taxon>
        <taxon>Vitales</taxon>
        <taxon>Vitaceae</taxon>
        <taxon>Viteae</taxon>
        <taxon>Vitis</taxon>
    </lineage>
</organism>
<keyword evidence="1" id="KW-0479">Metal-binding</keyword>
<protein>
    <submittedName>
        <fullName evidence="5">Retrovirus-related Pol polyprotein from transposon TNT 1-94</fullName>
    </submittedName>
</protein>
<gene>
    <name evidence="5" type="primary">POLX_4076</name>
    <name evidence="5" type="ORF">CK203_050125</name>
</gene>
<evidence type="ECO:0000259" key="4">
    <source>
        <dbReference type="PROSITE" id="PS50994"/>
    </source>
</evidence>